<dbReference type="Proteomes" id="UP000821853">
    <property type="component" value="Chromosome 3"/>
</dbReference>
<protein>
    <submittedName>
        <fullName evidence="1">Uncharacterized protein</fullName>
    </submittedName>
</protein>
<gene>
    <name evidence="1" type="ORF">HPB48_020525</name>
</gene>
<name>A0A9J6G5Z9_HAELO</name>
<accession>A0A9J6G5Z9</accession>
<dbReference type="VEuPathDB" id="VectorBase:HLOH_057357"/>
<evidence type="ECO:0000313" key="1">
    <source>
        <dbReference type="EMBL" id="KAH9370531.1"/>
    </source>
</evidence>
<proteinExistence type="predicted"/>
<dbReference type="AlphaFoldDB" id="A0A9J6G5Z9"/>
<comment type="caution">
    <text evidence="1">The sequence shown here is derived from an EMBL/GenBank/DDBJ whole genome shotgun (WGS) entry which is preliminary data.</text>
</comment>
<evidence type="ECO:0000313" key="2">
    <source>
        <dbReference type="Proteomes" id="UP000821853"/>
    </source>
</evidence>
<keyword evidence="2" id="KW-1185">Reference proteome</keyword>
<organism evidence="1 2">
    <name type="scientific">Haemaphysalis longicornis</name>
    <name type="common">Bush tick</name>
    <dbReference type="NCBI Taxonomy" id="44386"/>
    <lineage>
        <taxon>Eukaryota</taxon>
        <taxon>Metazoa</taxon>
        <taxon>Ecdysozoa</taxon>
        <taxon>Arthropoda</taxon>
        <taxon>Chelicerata</taxon>
        <taxon>Arachnida</taxon>
        <taxon>Acari</taxon>
        <taxon>Parasitiformes</taxon>
        <taxon>Ixodida</taxon>
        <taxon>Ixodoidea</taxon>
        <taxon>Ixodidae</taxon>
        <taxon>Haemaphysalinae</taxon>
        <taxon>Haemaphysalis</taxon>
    </lineage>
</organism>
<dbReference type="OrthoDB" id="3039988at2759"/>
<dbReference type="EMBL" id="JABSTR010000005">
    <property type="protein sequence ID" value="KAH9370531.1"/>
    <property type="molecule type" value="Genomic_DNA"/>
</dbReference>
<sequence>MVSTCDTKEAARLLRMQLLRIRSRAPLPIKVPQVTARGNSCEVIYGCRASETSETLAKALVSDGVKILMATPMGKNDTVLINFAAPKPP</sequence>
<reference evidence="1 2" key="1">
    <citation type="journal article" date="2020" name="Cell">
        <title>Large-Scale Comparative Analyses of Tick Genomes Elucidate Their Genetic Diversity and Vector Capacities.</title>
        <authorList>
            <consortium name="Tick Genome and Microbiome Consortium (TIGMIC)"/>
            <person name="Jia N."/>
            <person name="Wang J."/>
            <person name="Shi W."/>
            <person name="Du L."/>
            <person name="Sun Y."/>
            <person name="Zhan W."/>
            <person name="Jiang J.F."/>
            <person name="Wang Q."/>
            <person name="Zhang B."/>
            <person name="Ji P."/>
            <person name="Bell-Sakyi L."/>
            <person name="Cui X.M."/>
            <person name="Yuan T.T."/>
            <person name="Jiang B.G."/>
            <person name="Yang W.F."/>
            <person name="Lam T.T."/>
            <person name="Chang Q.C."/>
            <person name="Ding S.J."/>
            <person name="Wang X.J."/>
            <person name="Zhu J.G."/>
            <person name="Ruan X.D."/>
            <person name="Zhao L."/>
            <person name="Wei J.T."/>
            <person name="Ye R.Z."/>
            <person name="Que T.C."/>
            <person name="Du C.H."/>
            <person name="Zhou Y.H."/>
            <person name="Cheng J.X."/>
            <person name="Dai P.F."/>
            <person name="Guo W.B."/>
            <person name="Han X.H."/>
            <person name="Huang E.J."/>
            <person name="Li L.F."/>
            <person name="Wei W."/>
            <person name="Gao Y.C."/>
            <person name="Liu J.Z."/>
            <person name="Shao H.Z."/>
            <person name="Wang X."/>
            <person name="Wang C.C."/>
            <person name="Yang T.C."/>
            <person name="Huo Q.B."/>
            <person name="Li W."/>
            <person name="Chen H.Y."/>
            <person name="Chen S.E."/>
            <person name="Zhou L.G."/>
            <person name="Ni X.B."/>
            <person name="Tian J.H."/>
            <person name="Sheng Y."/>
            <person name="Liu T."/>
            <person name="Pan Y.S."/>
            <person name="Xia L.Y."/>
            <person name="Li J."/>
            <person name="Zhao F."/>
            <person name="Cao W.C."/>
        </authorList>
    </citation>
    <scope>NUCLEOTIDE SEQUENCE [LARGE SCALE GENOMIC DNA]</scope>
    <source>
        <strain evidence="1">HaeL-2018</strain>
    </source>
</reference>